<evidence type="ECO:0000256" key="2">
    <source>
        <dbReference type="SAM" id="SignalP"/>
    </source>
</evidence>
<feature type="region of interest" description="Disordered" evidence="1">
    <location>
        <begin position="535"/>
        <end position="586"/>
    </location>
</feature>
<feature type="signal peptide" evidence="2">
    <location>
        <begin position="1"/>
        <end position="20"/>
    </location>
</feature>
<sequence>MPTRLGPFLLLFIGVIQVEAEYCSLYTECVAVARLEERLCLGNSRKRPFWLPQLNDPHECHEKLKADYKRLELLEVELDSAFTSCTLEKNGTQNENASCSRIAENTPKFVRGRTIDYVPTHCFSGIDARTTRQCGPLKRCCSSVIGCESILSSSPEYDRIKAAAFEMRKRANDCERGLEIPPLAEYRSTVKKPNGGMEDEKKEKSILTPSGTITITVTDISTTPASTATATTEKSESNPEEHEATTVTTSPIRVDAEESANRTSYNDLNTAIFDHLDKHEKQVKEMLEKEGQPVHPSTTPEPEFLDQPHLSFPTGTTGKGSASSEVQVPASGDKVEEAEADFGLSIGRGQSSDDTLIDQTLSSLFKAAEVPSDESRLAGDTVRSEARFTEGENGQAESPLRGVVTSAPMILIPDNSDGPRRAPIPSTNCGLKRLRATKSFKMEKILNLLGENQNSDDMQEIRGLLDNWQNEVRATLLDAKRRNKNRAIDQALDKLIDHFDTVNIGLLKESANANFEESEYPDEDAQIAAMECEPIGDEEGSGGDRIDGSGSTETPVEGSGAIEGSGTEQPTTGEPTQWTEIRRTENGDKIVVDGGVEKIVFGDGSLQIDNKANVTDTDEAPVNTEWMQRYRAEVERLHKDREDEFGGRNESSCDLYMRCRNQMHLALDGCAWRFASVKILMSLAESSESLLYRGDDLCDPSDRPFYESLYELMIKRNGKIRECLEDKNKNIFDKAVCIPYPPEKSALYDDALLRILSVDYPKSAQCFGDANLIQEKCSRLRECCPHFDRCREDSLDIALEQAILSKTAQVNERKQYCLRSKARTNFKQTLRDLLGKGSWKTIEMIRNGEIGAKVGGFDRLRYRKVYRV</sequence>
<feature type="compositionally biased region" description="Polar residues" evidence="1">
    <location>
        <begin position="566"/>
        <end position="579"/>
    </location>
</feature>
<keyword evidence="2" id="KW-0732">Signal</keyword>
<feature type="chain" id="PRO_5042084278" evidence="2">
    <location>
        <begin position="21"/>
        <end position="868"/>
    </location>
</feature>
<dbReference type="Proteomes" id="UP000887575">
    <property type="component" value="Unassembled WGS sequence"/>
</dbReference>
<feature type="compositionally biased region" description="Polar residues" evidence="1">
    <location>
        <begin position="313"/>
        <end position="326"/>
    </location>
</feature>
<evidence type="ECO:0000256" key="1">
    <source>
        <dbReference type="SAM" id="MobiDB-lite"/>
    </source>
</evidence>
<feature type="compositionally biased region" description="Basic and acidic residues" evidence="1">
    <location>
        <begin position="233"/>
        <end position="244"/>
    </location>
</feature>
<organism evidence="3 4">
    <name type="scientific">Mesorhabditis belari</name>
    <dbReference type="NCBI Taxonomy" id="2138241"/>
    <lineage>
        <taxon>Eukaryota</taxon>
        <taxon>Metazoa</taxon>
        <taxon>Ecdysozoa</taxon>
        <taxon>Nematoda</taxon>
        <taxon>Chromadorea</taxon>
        <taxon>Rhabditida</taxon>
        <taxon>Rhabditina</taxon>
        <taxon>Rhabditomorpha</taxon>
        <taxon>Rhabditoidea</taxon>
        <taxon>Rhabditidae</taxon>
        <taxon>Mesorhabditinae</taxon>
        <taxon>Mesorhabditis</taxon>
    </lineage>
</organism>
<feature type="region of interest" description="Disordered" evidence="1">
    <location>
        <begin position="223"/>
        <end position="261"/>
    </location>
</feature>
<name>A0AAF3J6G3_9BILA</name>
<protein>
    <submittedName>
        <fullName evidence="4">Uncharacterized protein</fullName>
    </submittedName>
</protein>
<reference evidence="4" key="1">
    <citation type="submission" date="2024-02" db="UniProtKB">
        <authorList>
            <consortium name="WormBaseParasite"/>
        </authorList>
    </citation>
    <scope>IDENTIFICATION</scope>
</reference>
<proteinExistence type="predicted"/>
<dbReference type="WBParaSite" id="MBELARI_LOCUS19176">
    <property type="protein sequence ID" value="MBELARI_LOCUS19176"/>
    <property type="gene ID" value="MBELARI_LOCUS19176"/>
</dbReference>
<dbReference type="AlphaFoldDB" id="A0AAF3J6G3"/>
<keyword evidence="3" id="KW-1185">Reference proteome</keyword>
<evidence type="ECO:0000313" key="4">
    <source>
        <dbReference type="WBParaSite" id="MBELARI_LOCUS19176"/>
    </source>
</evidence>
<accession>A0AAF3J6G3</accession>
<evidence type="ECO:0000313" key="3">
    <source>
        <dbReference type="Proteomes" id="UP000887575"/>
    </source>
</evidence>
<feature type="compositionally biased region" description="Low complexity" evidence="1">
    <location>
        <begin position="223"/>
        <end position="232"/>
    </location>
</feature>
<feature type="region of interest" description="Disordered" evidence="1">
    <location>
        <begin position="287"/>
        <end position="333"/>
    </location>
</feature>